<keyword evidence="2" id="KW-1185">Reference proteome</keyword>
<name>A0A0N5A7G9_PARTI</name>
<dbReference type="Proteomes" id="UP000038045">
    <property type="component" value="Unplaced"/>
</dbReference>
<keyword evidence="1" id="KW-0472">Membrane</keyword>
<evidence type="ECO:0000256" key="1">
    <source>
        <dbReference type="SAM" id="Phobius"/>
    </source>
</evidence>
<organism evidence="2 3">
    <name type="scientific">Parastrongyloides trichosuri</name>
    <name type="common">Possum-specific nematode worm</name>
    <dbReference type="NCBI Taxonomy" id="131310"/>
    <lineage>
        <taxon>Eukaryota</taxon>
        <taxon>Metazoa</taxon>
        <taxon>Ecdysozoa</taxon>
        <taxon>Nematoda</taxon>
        <taxon>Chromadorea</taxon>
        <taxon>Rhabditida</taxon>
        <taxon>Tylenchina</taxon>
        <taxon>Panagrolaimomorpha</taxon>
        <taxon>Strongyloidoidea</taxon>
        <taxon>Strongyloididae</taxon>
        <taxon>Parastrongyloides</taxon>
    </lineage>
</organism>
<keyword evidence="1" id="KW-1133">Transmembrane helix</keyword>
<evidence type="ECO:0000313" key="3">
    <source>
        <dbReference type="WBParaSite" id="PTRK_0001794900.1"/>
    </source>
</evidence>
<dbReference type="AlphaFoldDB" id="A0A0N5A7G9"/>
<feature type="transmembrane region" description="Helical" evidence="1">
    <location>
        <begin position="239"/>
        <end position="260"/>
    </location>
</feature>
<protein>
    <submittedName>
        <fullName evidence="3">6-cysteine protein</fullName>
    </submittedName>
</protein>
<reference evidence="3" key="1">
    <citation type="submission" date="2017-02" db="UniProtKB">
        <authorList>
            <consortium name="WormBaseParasite"/>
        </authorList>
    </citation>
    <scope>IDENTIFICATION</scope>
</reference>
<keyword evidence="1" id="KW-0812">Transmembrane</keyword>
<evidence type="ECO:0000313" key="2">
    <source>
        <dbReference type="Proteomes" id="UP000038045"/>
    </source>
</evidence>
<accession>A0A0N5A7G9</accession>
<dbReference type="WBParaSite" id="PTRK_0001794900.1">
    <property type="protein sequence ID" value="PTRK_0001794900.1"/>
    <property type="gene ID" value="PTRK_0001794900"/>
</dbReference>
<sequence>MRNFKKSYIMRSITFILILNLTWNVESLLDNLILGENFFNFFSGRPFQITVDTDLVFLPCIKEYTLEVHGRNHIFKHIIYENEKDVFYSEDGINNNYKLVRPSKLKNGTIYFSIYCKYSTLRQIDPVNDRTDKVDVTLISKSSNITSEYVIDKKESLPKCPDTSDVLYVRKDTSNKLSIEYNLKEFDNSFHECTLYVFDKNVTKYDNFFWGPCKILKLKNVLNEQKAQKSAEENATVEFITFFVFLVIIISIILCIVMLVRRRRKRNNNVDKVGNEERNKTSETRHSTWNVRVGRTRSNTFLN</sequence>
<proteinExistence type="predicted"/>